<evidence type="ECO:0000256" key="1">
    <source>
        <dbReference type="SAM" id="MobiDB-lite"/>
    </source>
</evidence>
<name>A0AAD6IRB7_DREDA</name>
<sequence>MPFARKYFHSCLFALFYWVNVELLGAGPFTGTLFVYGRSLSASHQWAEAISHYDPRGCLGYDGMATRDSCIPERARIDSSVSDVSSHAKRADGDSDTPLQGRATNSGDDDDVIMGEDGEPARDPFPYPPLDDAQVWRTARNIGVTQFKNIRKYRQPDNPSKDRVYDYARFMRENYNTATVENPVECPENVQDFLEEVGRRGILRTPVPSYWTTSWTALQIQAVPAFTTVSRSDAHLIIRWTGPTLIDDFGKIMYAAWYSRSRGDLVYITLSQVFNPYTVQLIKMVLYKVGLELKDTTTFIAPYEEDRQGENDLDYEIWTALLGTAEIGAIQNMLNANTRYFRRRSILSIGVRIDSRSDSPGSPPEAMIFVTLDDPIPAENYRSSGRSGISVAVAYEAPYSDAFPDHEAFKNARGYKPTIPPLSLPIELRRLASLTYRNITFAWQFSDIDVPMDGDEYVAEFDQGKYEVAISGIDQNIVLGGPYPTSNYKALGEIIYEAWRSKRGSDSLKYITFRNPLPGATAILKEAYGPKKASKRNPMIIWASSSSWQSENPLMQTIPISQQIDDSIIKKLGSSLELSAVSHMLGDKDRWESLGSPYIISIEVGAEDSERYPFMVRLGNWYMDRATLEAEHAKIYSTEIRLPSAGTLTGQRAAERPDYPGQPFARKVLSRLVTGIDLRVRARSKSEVSLLRRVANREMSRRHGQNWRMLAKGEQDRQNRQSEDPFIIISWPKDEDEESEDSGSSDGGSTPRGNRNKARDTPKRLGNGAIELMKAVVASDNPTVANMAYGRFRPRAQSLPDDILDDESSTYEQVELKPRDEKRRHGLVTMSEKHGHIIIHQVPEPNNEGKYTDLQLCTALCLAWEHFYNITVDPEATPKPKAPTKLVDYVSILRVSDWTRNFLQELTDLYGWDSELRIEASVIFAVDGDVTGVGYTEYRLAQQRTFLLLHGIPEVAAIEEMAWTESKRPFIGDRIIDEIYLRWVNVKPADSEVEIRTPQIFLFLRPWPPSDVAASAIREVGLNVLDYLRASNTSAVMIQGLFLAEVTAYAVPMAIQFGVPLVLPTFAMWETDDWDAKLVTDWRTTTSFPLKKLLHLLNIHPARFAIRVDLEGPGLQGQHSGQQLAEDLTDETLTLAALATEHKLETLDRRYIMLGCVEKWELWRDTEYIREYMAGEQLAQDLKPPIDIENRRNLMIRIYKSILQNPTLRKKPYHIFGTHYLSPEAEIVQNEFLEVREKKDCGWNGYRFMSKKLESIGTYEPYPLFNAEYIAFLGIPEISSLVYLGLMTFPSLARGQWFLPKTLMLHCMNTGDNLEVIGTELAYYSGETGKRIDI</sequence>
<feature type="region of interest" description="Disordered" evidence="1">
    <location>
        <begin position="81"/>
        <end position="130"/>
    </location>
</feature>
<evidence type="ECO:0000313" key="4">
    <source>
        <dbReference type="Proteomes" id="UP001221413"/>
    </source>
</evidence>
<keyword evidence="2" id="KW-0472">Membrane</keyword>
<keyword evidence="4" id="KW-1185">Reference proteome</keyword>
<keyword evidence="2" id="KW-1133">Transmembrane helix</keyword>
<feature type="compositionally biased region" description="Acidic residues" evidence="1">
    <location>
        <begin position="107"/>
        <end position="118"/>
    </location>
</feature>
<feature type="transmembrane region" description="Helical" evidence="2">
    <location>
        <begin position="12"/>
        <end position="36"/>
    </location>
</feature>
<feature type="compositionally biased region" description="Basic and acidic residues" evidence="1">
    <location>
        <begin position="711"/>
        <end position="723"/>
    </location>
</feature>
<evidence type="ECO:0000256" key="2">
    <source>
        <dbReference type="SAM" id="Phobius"/>
    </source>
</evidence>
<accession>A0AAD6IRB7</accession>
<comment type="caution">
    <text evidence="3">The sequence shown here is derived from an EMBL/GenBank/DDBJ whole genome shotgun (WGS) entry which is preliminary data.</text>
</comment>
<proteinExistence type="predicted"/>
<keyword evidence="2" id="KW-0812">Transmembrane</keyword>
<protein>
    <submittedName>
        <fullName evidence="3">Uncharacterized protein</fullName>
    </submittedName>
</protein>
<feature type="region of interest" description="Disordered" evidence="1">
    <location>
        <begin position="702"/>
        <end position="766"/>
    </location>
</feature>
<evidence type="ECO:0000313" key="3">
    <source>
        <dbReference type="EMBL" id="KAJ6256986.1"/>
    </source>
</evidence>
<organism evidence="3 4">
    <name type="scientific">Drechslerella dactyloides</name>
    <name type="common">Nematode-trapping fungus</name>
    <name type="synonym">Arthrobotrys dactyloides</name>
    <dbReference type="NCBI Taxonomy" id="74499"/>
    <lineage>
        <taxon>Eukaryota</taxon>
        <taxon>Fungi</taxon>
        <taxon>Dikarya</taxon>
        <taxon>Ascomycota</taxon>
        <taxon>Pezizomycotina</taxon>
        <taxon>Orbiliomycetes</taxon>
        <taxon>Orbiliales</taxon>
        <taxon>Orbiliaceae</taxon>
        <taxon>Drechslerella</taxon>
    </lineage>
</organism>
<reference evidence="3" key="1">
    <citation type="submission" date="2023-01" db="EMBL/GenBank/DDBJ databases">
        <title>The chitinases involved in constricting ring structure development in the nematode-trapping fungus Drechslerella dactyloides.</title>
        <authorList>
            <person name="Wang R."/>
            <person name="Zhang L."/>
            <person name="Tang P."/>
            <person name="Li S."/>
            <person name="Liang L."/>
        </authorList>
    </citation>
    <scope>NUCLEOTIDE SEQUENCE</scope>
    <source>
        <strain evidence="3">YMF1.00031</strain>
    </source>
</reference>
<dbReference type="Proteomes" id="UP001221413">
    <property type="component" value="Unassembled WGS sequence"/>
</dbReference>
<gene>
    <name evidence="3" type="ORF">Dda_7869</name>
</gene>
<dbReference type="EMBL" id="JAQGDS010000011">
    <property type="protein sequence ID" value="KAJ6256986.1"/>
    <property type="molecule type" value="Genomic_DNA"/>
</dbReference>
<feature type="compositionally biased region" description="Acidic residues" evidence="1">
    <location>
        <begin position="734"/>
        <end position="743"/>
    </location>
</feature>